<feature type="compositionally biased region" description="Polar residues" evidence="1">
    <location>
        <begin position="227"/>
        <end position="261"/>
    </location>
</feature>
<feature type="compositionally biased region" description="Pro residues" evidence="1">
    <location>
        <begin position="589"/>
        <end position="601"/>
    </location>
</feature>
<feature type="compositionally biased region" description="Polar residues" evidence="1">
    <location>
        <begin position="334"/>
        <end position="351"/>
    </location>
</feature>
<feature type="compositionally biased region" description="Basic residues" evidence="1">
    <location>
        <begin position="561"/>
        <end position="575"/>
    </location>
</feature>
<feature type="region of interest" description="Disordered" evidence="1">
    <location>
        <begin position="722"/>
        <end position="747"/>
    </location>
</feature>
<dbReference type="InterPro" id="IPR050817">
    <property type="entry name" value="DjlA_DnaK_co-chaperone"/>
</dbReference>
<evidence type="ECO:0000259" key="2">
    <source>
        <dbReference type="PROSITE" id="PS50076"/>
    </source>
</evidence>
<protein>
    <submittedName>
        <fullName evidence="3">DnaJ-related protein rsp1</fullName>
    </submittedName>
</protein>
<feature type="compositionally biased region" description="Polar residues" evidence="1">
    <location>
        <begin position="500"/>
        <end position="510"/>
    </location>
</feature>
<feature type="region of interest" description="Disordered" evidence="1">
    <location>
        <begin position="786"/>
        <end position="814"/>
    </location>
</feature>
<dbReference type="InterPro" id="IPR036869">
    <property type="entry name" value="J_dom_sf"/>
</dbReference>
<feature type="compositionally biased region" description="Basic and acidic residues" evidence="1">
    <location>
        <begin position="295"/>
        <end position="304"/>
    </location>
</feature>
<feature type="compositionally biased region" description="Polar residues" evidence="1">
    <location>
        <begin position="576"/>
        <end position="586"/>
    </location>
</feature>
<evidence type="ECO:0000256" key="1">
    <source>
        <dbReference type="SAM" id="MobiDB-lite"/>
    </source>
</evidence>
<dbReference type="SUPFAM" id="SSF46565">
    <property type="entry name" value="Chaperone J-domain"/>
    <property type="match status" value="1"/>
</dbReference>
<feature type="region of interest" description="Disordered" evidence="1">
    <location>
        <begin position="65"/>
        <end position="461"/>
    </location>
</feature>
<comment type="caution">
    <text evidence="3">The sequence shown here is derived from an EMBL/GenBank/DDBJ whole genome shotgun (WGS) entry which is preliminary data.</text>
</comment>
<feature type="compositionally biased region" description="Basic and acidic residues" evidence="1">
    <location>
        <begin position="793"/>
        <end position="803"/>
    </location>
</feature>
<dbReference type="InterPro" id="IPR001623">
    <property type="entry name" value="DnaJ_domain"/>
</dbReference>
<evidence type="ECO:0000313" key="4">
    <source>
        <dbReference type="Proteomes" id="UP001301769"/>
    </source>
</evidence>
<dbReference type="PANTHER" id="PTHR24074">
    <property type="entry name" value="CO-CHAPERONE PROTEIN DJLA"/>
    <property type="match status" value="1"/>
</dbReference>
<sequence length="919" mass="100226">MAKIDYERDYYADLELPATADVAEIKKQFKKLALKYHPDRNPGREDVVKDKFVVIQAAHEILTDPAQKAKVDSHRKRPGSRFPASSGVKGNPYQDLAKDMAERYGAPPTRRNAQSGPSAARTTAGTSRYSNWGVPPTAKQKMADATDNLRAWDRMRTASGKGNQSSGSTPASPYSRTDNTKPQPPPPPPRTAAQARRQEAAFGSPTKKSGYAPKSPIGGDEPPVTKNGYTNMHSRMSDETPANTRKSRPSSSHMDPLSTQFGEHYSDDRQRTPYASHIGEKTNPFEGVGVNRARSARETFRGFSDDNDTPPPRPQRQRSASVDESDRFKKPNEKTASSGASSPSTRQQSRASARYSPHTTSAPSTATFPPSNNANTPTNAPAGNGNAATSKPKNGPTVYDDPFSTPSNMAFSRHSFITNPGDEGSSHVDTSRCNPEETKASGTATPSGDRSPGRGLNSFEKSLHAQLQQLLGKLKMHKQPASGRDGALSPKKTGHRVTKRTNANQPSSFTVPIDEDTFGSATRFMRNSTDNINTRFVSEEAEGESFMFNAGGGESPDALRAKRSKSAPRGRRSPQRTRTGSSTDSMNPPRQPEAPPRPPKVFDPDQWEGGFEPHHFVPPPVPKPSTSPTRTNRGAKKGRLPVRQTAGTAGLVDDEGSSSEERTRPNTAADGFVKPAGSPNAMDIDSPPPEPVIPPVLGARTINVEPTKPEWRAGDVNGVKQGETAKMSNGVNGPKVPDLNKAGSEDTPDFIRRDLFADFKKVEPFAPPKPGLGSLNDLASNLPFESKAAAKPPVEKEKPKPQDRLFPSPPIAPRPPTVLGVSTLKPSKQSWHNYTQSFAQYLYEWSVFNNKILDHFQARRKTVEEQTFRWATRGDNSGLQAYLVGLEEDRGIRQKWVAATDAHELHVREFSKALERMNS</sequence>
<feature type="compositionally biased region" description="Basic and acidic residues" evidence="1">
    <location>
        <begin position="424"/>
        <end position="439"/>
    </location>
</feature>
<dbReference type="EMBL" id="MU858192">
    <property type="protein sequence ID" value="KAK4209853.1"/>
    <property type="molecule type" value="Genomic_DNA"/>
</dbReference>
<dbReference type="Proteomes" id="UP001301769">
    <property type="component" value="Unassembled WGS sequence"/>
</dbReference>
<organism evidence="3 4">
    <name type="scientific">Rhypophila decipiens</name>
    <dbReference type="NCBI Taxonomy" id="261697"/>
    <lineage>
        <taxon>Eukaryota</taxon>
        <taxon>Fungi</taxon>
        <taxon>Dikarya</taxon>
        <taxon>Ascomycota</taxon>
        <taxon>Pezizomycotina</taxon>
        <taxon>Sordariomycetes</taxon>
        <taxon>Sordariomycetidae</taxon>
        <taxon>Sordariales</taxon>
        <taxon>Naviculisporaceae</taxon>
        <taxon>Rhypophila</taxon>
    </lineage>
</organism>
<feature type="compositionally biased region" description="Low complexity" evidence="1">
    <location>
        <begin position="356"/>
        <end position="390"/>
    </location>
</feature>
<reference evidence="3" key="1">
    <citation type="journal article" date="2023" name="Mol. Phylogenet. Evol.">
        <title>Genome-scale phylogeny and comparative genomics of the fungal order Sordariales.</title>
        <authorList>
            <person name="Hensen N."/>
            <person name="Bonometti L."/>
            <person name="Westerberg I."/>
            <person name="Brannstrom I.O."/>
            <person name="Guillou S."/>
            <person name="Cros-Aarteil S."/>
            <person name="Calhoun S."/>
            <person name="Haridas S."/>
            <person name="Kuo A."/>
            <person name="Mondo S."/>
            <person name="Pangilinan J."/>
            <person name="Riley R."/>
            <person name="LaButti K."/>
            <person name="Andreopoulos B."/>
            <person name="Lipzen A."/>
            <person name="Chen C."/>
            <person name="Yan M."/>
            <person name="Daum C."/>
            <person name="Ng V."/>
            <person name="Clum A."/>
            <person name="Steindorff A."/>
            <person name="Ohm R.A."/>
            <person name="Martin F."/>
            <person name="Silar P."/>
            <person name="Natvig D.O."/>
            <person name="Lalanne C."/>
            <person name="Gautier V."/>
            <person name="Ament-Velasquez S.L."/>
            <person name="Kruys A."/>
            <person name="Hutchinson M.I."/>
            <person name="Powell A.J."/>
            <person name="Barry K."/>
            <person name="Miller A.N."/>
            <person name="Grigoriev I.V."/>
            <person name="Debuchy R."/>
            <person name="Gladieux P."/>
            <person name="Hiltunen Thoren M."/>
            <person name="Johannesson H."/>
        </authorList>
    </citation>
    <scope>NUCLEOTIDE SEQUENCE</scope>
    <source>
        <strain evidence="3">PSN293</strain>
    </source>
</reference>
<reference evidence="3" key="2">
    <citation type="submission" date="2023-05" db="EMBL/GenBank/DDBJ databases">
        <authorList>
            <consortium name="Lawrence Berkeley National Laboratory"/>
            <person name="Steindorff A."/>
            <person name="Hensen N."/>
            <person name="Bonometti L."/>
            <person name="Westerberg I."/>
            <person name="Brannstrom I.O."/>
            <person name="Guillou S."/>
            <person name="Cros-Aarteil S."/>
            <person name="Calhoun S."/>
            <person name="Haridas S."/>
            <person name="Kuo A."/>
            <person name="Mondo S."/>
            <person name="Pangilinan J."/>
            <person name="Riley R."/>
            <person name="Labutti K."/>
            <person name="Andreopoulos B."/>
            <person name="Lipzen A."/>
            <person name="Chen C."/>
            <person name="Yanf M."/>
            <person name="Daum C."/>
            <person name="Ng V."/>
            <person name="Clum A."/>
            <person name="Ohm R."/>
            <person name="Martin F."/>
            <person name="Silar P."/>
            <person name="Natvig D."/>
            <person name="Lalanne C."/>
            <person name="Gautier V."/>
            <person name="Ament-Velasquez S.L."/>
            <person name="Kruys A."/>
            <person name="Hutchinson M.I."/>
            <person name="Powell A.J."/>
            <person name="Barry K."/>
            <person name="Miller A.N."/>
            <person name="Grigoriev I.V."/>
            <person name="Debuchy R."/>
            <person name="Gladieux P."/>
            <person name="Thoren M.H."/>
            <person name="Johannesson H."/>
        </authorList>
    </citation>
    <scope>NUCLEOTIDE SEQUENCE</scope>
    <source>
        <strain evidence="3">PSN293</strain>
    </source>
</reference>
<feature type="compositionally biased region" description="Pro residues" evidence="1">
    <location>
        <begin position="616"/>
        <end position="625"/>
    </location>
</feature>
<feature type="compositionally biased region" description="Basic and acidic residues" evidence="1">
    <location>
        <begin position="324"/>
        <end position="333"/>
    </location>
</feature>
<proteinExistence type="predicted"/>
<feature type="domain" description="J" evidence="2">
    <location>
        <begin position="9"/>
        <end position="75"/>
    </location>
</feature>
<feature type="region of interest" description="Disordered" evidence="1">
    <location>
        <begin position="473"/>
        <end position="514"/>
    </location>
</feature>
<feature type="region of interest" description="Disordered" evidence="1">
    <location>
        <begin position="535"/>
        <end position="696"/>
    </location>
</feature>
<feature type="compositionally biased region" description="Polar residues" evidence="1">
    <location>
        <begin position="160"/>
        <end position="181"/>
    </location>
</feature>
<dbReference type="AlphaFoldDB" id="A0AAN6XZM5"/>
<feature type="compositionally biased region" description="Polar residues" evidence="1">
    <location>
        <begin position="111"/>
        <end position="130"/>
    </location>
</feature>
<dbReference type="PRINTS" id="PR00625">
    <property type="entry name" value="JDOMAIN"/>
</dbReference>
<accession>A0AAN6XZM5</accession>
<name>A0AAN6XZM5_9PEZI</name>
<gene>
    <name evidence="3" type="ORF">QBC37DRAFT_45134</name>
</gene>
<dbReference type="FunFam" id="1.10.287.110:FF:000096">
    <property type="entry name" value="DnaJ domain protein"/>
    <property type="match status" value="1"/>
</dbReference>
<dbReference type="PROSITE" id="PS50076">
    <property type="entry name" value="DNAJ_2"/>
    <property type="match status" value="1"/>
</dbReference>
<dbReference type="CDD" id="cd06257">
    <property type="entry name" value="DnaJ"/>
    <property type="match status" value="1"/>
</dbReference>
<keyword evidence="4" id="KW-1185">Reference proteome</keyword>
<dbReference type="Pfam" id="PF00226">
    <property type="entry name" value="DnaJ"/>
    <property type="match status" value="1"/>
</dbReference>
<evidence type="ECO:0000313" key="3">
    <source>
        <dbReference type="EMBL" id="KAK4209853.1"/>
    </source>
</evidence>
<feature type="compositionally biased region" description="Polar residues" evidence="1">
    <location>
        <begin position="404"/>
        <end position="418"/>
    </location>
</feature>
<dbReference type="SMART" id="SM00271">
    <property type="entry name" value="DnaJ"/>
    <property type="match status" value="1"/>
</dbReference>
<dbReference type="Gene3D" id="1.10.287.110">
    <property type="entry name" value="DnaJ domain"/>
    <property type="match status" value="1"/>
</dbReference>